<evidence type="ECO:0000256" key="2">
    <source>
        <dbReference type="ARBA" id="ARBA00022801"/>
    </source>
</evidence>
<dbReference type="PANTHER" id="PTHR23088">
    <property type="entry name" value="NITRILASE-RELATED"/>
    <property type="match status" value="1"/>
</dbReference>
<dbReference type="GO" id="GO:0006541">
    <property type="term" value="P:glutamine metabolic process"/>
    <property type="evidence" value="ECO:0007669"/>
    <property type="project" value="TreeGrafter"/>
</dbReference>
<dbReference type="eggNOG" id="COG0388">
    <property type="taxonomic scope" value="Bacteria"/>
</dbReference>
<dbReference type="CDD" id="cd07572">
    <property type="entry name" value="nit"/>
    <property type="match status" value="1"/>
</dbReference>
<dbReference type="EMBL" id="CP002048">
    <property type="protein sequence ID" value="ADI02520.1"/>
    <property type="molecule type" value="Genomic_DNA"/>
</dbReference>
<reference evidence="5" key="1">
    <citation type="journal article" date="2010" name="Stand. Genomic Sci.">
        <title>Complete genome sequence of Syntrophothermus lipocalidus type strain (TGB-C1T).</title>
        <authorList>
            <consortium name="US DOE Joint Genome Institute (JGI-PGF)"/>
            <person name="Djao O."/>
            <person name="Zhang X."/>
            <person name="Lucas S."/>
            <person name="Lapidus A."/>
            <person name="Glavina Del Rio T."/>
            <person name="Nolan M."/>
            <person name="Tice H."/>
            <person name="Cheng J."/>
            <person name="Han C."/>
            <person name="Tapia R."/>
            <person name="Goodwin L."/>
            <person name="Pitluck S."/>
            <person name="Liolios K."/>
            <person name="Ivanova N."/>
            <person name="Mavromatis K."/>
            <person name="Mikhailova N."/>
            <person name="Ovchinnikova G."/>
            <person name="Pati A."/>
            <person name="Brambilla E."/>
            <person name="Chen A."/>
            <person name="Palaniappan K."/>
            <person name="Land M."/>
            <person name="Hauser L."/>
            <person name="Chang Y."/>
            <person name="Jeffries C."/>
            <person name="Rohde M."/>
            <person name="Sikorski J."/>
            <person name="Spring S."/>
            <person name="Goker M."/>
            <person name="Detter J."/>
            <person name="Woyke T."/>
            <person name="Bristow J."/>
            <person name="Eisen J."/>
            <person name="Markowitz V."/>
            <person name="Hugenholtz P."/>
            <person name="Kyrpides N."/>
            <person name="Klenk H."/>
        </authorList>
    </citation>
    <scope>NUCLEOTIDE SEQUENCE [LARGE SCALE GENOMIC DNA]</scope>
    <source>
        <strain evidence="5">DSM 12680 / TGB-C1</strain>
    </source>
</reference>
<dbReference type="GO" id="GO:0006107">
    <property type="term" value="P:oxaloacetate metabolic process"/>
    <property type="evidence" value="ECO:0007669"/>
    <property type="project" value="TreeGrafter"/>
</dbReference>
<evidence type="ECO:0000259" key="3">
    <source>
        <dbReference type="PROSITE" id="PS50263"/>
    </source>
</evidence>
<name>D7CP85_SYNLT</name>
<comment type="similarity">
    <text evidence="1">Belongs to the carbon-nitrogen hydrolase superfamily. NIT1/NIT2 family.</text>
</comment>
<evidence type="ECO:0000313" key="5">
    <source>
        <dbReference type="Proteomes" id="UP000000378"/>
    </source>
</evidence>
<dbReference type="InterPro" id="IPR036526">
    <property type="entry name" value="C-N_Hydrolase_sf"/>
</dbReference>
<dbReference type="OrthoDB" id="9811121at2"/>
<accession>D7CP85</accession>
<proteinExistence type="inferred from homology"/>
<dbReference type="InterPro" id="IPR001110">
    <property type="entry name" value="UPF0012_CS"/>
</dbReference>
<sequence length="277" mass="30646">MKANLRIGICQMMVVDDKESNLRKAREMIRKASRQGCNLVVLPEMFNCPYESMAFPSYAEPIPNGETSLLLSRTARDEHIYLVGGSIPEIDSGGRIFNSCPVFGPDGQFLGCHRKVHLFDVDLESGLSFRESDTLKAGNNLTIIPTPAATLGILICYDIRFPELSRLLSLSGVQVLVVPAAFNTTTGPAHWEILLRTRAIDNQVFVVGAAPATNPVASYHAWGHSMVVDPWGSVLASTGSTETVLWADLDLSRIEQVRKALPLLRHRRTDLYTLKRR</sequence>
<dbReference type="InterPro" id="IPR045254">
    <property type="entry name" value="Nit1/2_C-N_Hydrolase"/>
</dbReference>
<dbReference type="Gene3D" id="3.60.110.10">
    <property type="entry name" value="Carbon-nitrogen hydrolase"/>
    <property type="match status" value="1"/>
</dbReference>
<dbReference type="RefSeq" id="WP_013175922.1">
    <property type="nucleotide sequence ID" value="NC_014220.1"/>
</dbReference>
<dbReference type="Pfam" id="PF00795">
    <property type="entry name" value="CN_hydrolase"/>
    <property type="match status" value="1"/>
</dbReference>
<reference evidence="4 5" key="2">
    <citation type="journal article" date="2010" name="Stand. Genomic Sci.">
        <title>Complete genome sequence of Syntrophothermus lipocalidus type strain (TGB-C1).</title>
        <authorList>
            <person name="Djao O.D."/>
            <person name="Zhang X."/>
            <person name="Lucas S."/>
            <person name="Lapidus A."/>
            <person name="Del Rio T.G."/>
            <person name="Nolan M."/>
            <person name="Tice H."/>
            <person name="Cheng J.F."/>
            <person name="Han C."/>
            <person name="Tapia R."/>
            <person name="Goodwin L."/>
            <person name="Pitluck S."/>
            <person name="Liolios K."/>
            <person name="Ivanova N."/>
            <person name="Mavromatis K."/>
            <person name="Mikhailova N."/>
            <person name="Ovchinnikova G."/>
            <person name="Pati A."/>
            <person name="Brambilla E."/>
            <person name="Chen A."/>
            <person name="Palaniappan K."/>
            <person name="Land M."/>
            <person name="Hauser L."/>
            <person name="Chang Y.J."/>
            <person name="Jeffries C.D."/>
            <person name="Rohde M."/>
            <person name="Sikorski J."/>
            <person name="Spring S."/>
            <person name="Goker M."/>
            <person name="Detter J.C."/>
            <person name="Woyke T."/>
            <person name="Bristow J."/>
            <person name="Eisen J.A."/>
            <person name="Markowitz V."/>
            <person name="Hugenholtz P."/>
            <person name="Kyrpides N.C."/>
            <person name="Klenk H.P."/>
        </authorList>
    </citation>
    <scope>NUCLEOTIDE SEQUENCE [LARGE SCALE GENOMIC DNA]</scope>
    <source>
        <strain evidence="5">DSM 12680 / TGB-C1</strain>
    </source>
</reference>
<protein>
    <submittedName>
        <fullName evidence="4">Nitrilase/cyanide hydratase and apolipoprotein N-acyltransferase</fullName>
    </submittedName>
</protein>
<evidence type="ECO:0000313" key="4">
    <source>
        <dbReference type="EMBL" id="ADI02520.1"/>
    </source>
</evidence>
<dbReference type="PANTHER" id="PTHR23088:SF30">
    <property type="entry name" value="OMEGA-AMIDASE NIT2"/>
    <property type="match status" value="1"/>
</dbReference>
<gene>
    <name evidence="4" type="ordered locus">Slip_1765</name>
</gene>
<organism evidence="4 5">
    <name type="scientific">Syntrophothermus lipocalidus (strain DSM 12680 / TGB-C1)</name>
    <dbReference type="NCBI Taxonomy" id="643648"/>
    <lineage>
        <taxon>Bacteria</taxon>
        <taxon>Bacillati</taxon>
        <taxon>Bacillota</taxon>
        <taxon>Clostridia</taxon>
        <taxon>Eubacteriales</taxon>
        <taxon>Syntrophomonadaceae</taxon>
        <taxon>Syntrophothermus</taxon>
    </lineage>
</organism>
<dbReference type="AlphaFoldDB" id="D7CP85"/>
<dbReference type="Proteomes" id="UP000000378">
    <property type="component" value="Chromosome"/>
</dbReference>
<dbReference type="InterPro" id="IPR003010">
    <property type="entry name" value="C-N_Hydrolase"/>
</dbReference>
<evidence type="ECO:0000256" key="1">
    <source>
        <dbReference type="ARBA" id="ARBA00010613"/>
    </source>
</evidence>
<dbReference type="KEGG" id="slp:Slip_1765"/>
<dbReference type="SUPFAM" id="SSF56317">
    <property type="entry name" value="Carbon-nitrogen hydrolase"/>
    <property type="match status" value="1"/>
</dbReference>
<dbReference type="GO" id="GO:0006528">
    <property type="term" value="P:asparagine metabolic process"/>
    <property type="evidence" value="ECO:0007669"/>
    <property type="project" value="TreeGrafter"/>
</dbReference>
<dbReference type="HOGENOM" id="CLU_030130_1_0_9"/>
<dbReference type="PROSITE" id="PS50263">
    <property type="entry name" value="CN_HYDROLASE"/>
    <property type="match status" value="1"/>
</dbReference>
<dbReference type="GO" id="GO:0050152">
    <property type="term" value="F:omega-amidase activity"/>
    <property type="evidence" value="ECO:0007669"/>
    <property type="project" value="TreeGrafter"/>
</dbReference>
<dbReference type="STRING" id="643648.Slip_1765"/>
<feature type="domain" description="CN hydrolase" evidence="3">
    <location>
        <begin position="5"/>
        <end position="251"/>
    </location>
</feature>
<keyword evidence="5" id="KW-1185">Reference proteome</keyword>
<keyword evidence="2" id="KW-0378">Hydrolase</keyword>
<dbReference type="PROSITE" id="PS01227">
    <property type="entry name" value="UPF0012"/>
    <property type="match status" value="1"/>
</dbReference>